<dbReference type="PANTHER" id="PTHR34512:SF30">
    <property type="entry name" value="OUTER MEMBRANE PROTEIN ASSEMBLY FACTOR BAMB"/>
    <property type="match status" value="1"/>
</dbReference>
<dbReference type="SUPFAM" id="SSF50998">
    <property type="entry name" value="Quinoprotein alcohol dehydrogenase-like"/>
    <property type="match status" value="2"/>
</dbReference>
<gene>
    <name evidence="2" type="ORF">ADK34_27235</name>
</gene>
<dbReference type="OrthoDB" id="3952542at2"/>
<dbReference type="InterPro" id="IPR011047">
    <property type="entry name" value="Quinoprotein_ADH-like_sf"/>
</dbReference>
<dbReference type="Pfam" id="PF13360">
    <property type="entry name" value="PQQ_2"/>
    <property type="match status" value="1"/>
</dbReference>
<organism evidence="2 3">
    <name type="scientific">Streptomyces viridochromogenes</name>
    <dbReference type="NCBI Taxonomy" id="1938"/>
    <lineage>
        <taxon>Bacteria</taxon>
        <taxon>Bacillati</taxon>
        <taxon>Actinomycetota</taxon>
        <taxon>Actinomycetes</taxon>
        <taxon>Kitasatosporales</taxon>
        <taxon>Streptomycetaceae</taxon>
        <taxon>Streptomyces</taxon>
    </lineage>
</organism>
<evidence type="ECO:0000313" key="2">
    <source>
        <dbReference type="EMBL" id="KOG15742.1"/>
    </source>
</evidence>
<dbReference type="PATRIC" id="fig|1938.6.peg.5841"/>
<dbReference type="Proteomes" id="UP000037023">
    <property type="component" value="Unassembled WGS sequence"/>
</dbReference>
<comment type="caution">
    <text evidence="2">The sequence shown here is derived from an EMBL/GenBank/DDBJ whole genome shotgun (WGS) entry which is preliminary data.</text>
</comment>
<feature type="domain" description="Pyrrolo-quinoline quinone repeat" evidence="1">
    <location>
        <begin position="36"/>
        <end position="178"/>
    </location>
</feature>
<dbReference type="PANTHER" id="PTHR34512">
    <property type="entry name" value="CELL SURFACE PROTEIN"/>
    <property type="match status" value="1"/>
</dbReference>
<protein>
    <recommendedName>
        <fullName evidence="1">Pyrrolo-quinoline quinone repeat domain-containing protein</fullName>
    </recommendedName>
</protein>
<name>A0A0L8JQ25_STRVR</name>
<sequence>MSLGQWLAGVLVLAVVVGGIAAFVMPGYIPTNGMSTVWHAPGESEAPEGGAATWLVGDSVVRSRFDGVTAFDVRSGKKRWEYLVPARAETCGASADTAAGVALIAYRQARPTKDESCAAVAAVDLTDGRELWRATGVSGELQSKVVTSGGGLGVLVVGGRLRGVDLKSGAPRWTTPLGKGCAPHGLGVAPKQVVAALMCGTEATLASFDPASGTTRWTVPVDARRGVDADGLLSVLSADPPTVRVDGPNGTGLSAVLAFGPDGRDQGRVDGAGDFGGISTTLVKDGRLYAIAATKGVVPAFSGVVAFDLANGAQLWRKGGGASALDVSDGRVTIVRPSYKHGDLMFVVDAATGDEEDERDFQDGVPSAGDVLTFQDLVVVVHGGKERPFTVYDRW</sequence>
<dbReference type="RefSeq" id="WP_033208644.1">
    <property type="nucleotide sequence ID" value="NZ_LGUP01000364.1"/>
</dbReference>
<dbReference type="InterPro" id="IPR002372">
    <property type="entry name" value="PQQ_rpt_dom"/>
</dbReference>
<proteinExistence type="predicted"/>
<dbReference type="InterPro" id="IPR015943">
    <property type="entry name" value="WD40/YVTN_repeat-like_dom_sf"/>
</dbReference>
<dbReference type="Gene3D" id="2.130.10.10">
    <property type="entry name" value="YVTN repeat-like/Quinoprotein amine dehydrogenase"/>
    <property type="match status" value="2"/>
</dbReference>
<dbReference type="AlphaFoldDB" id="A0A0L8JQ25"/>
<evidence type="ECO:0000313" key="3">
    <source>
        <dbReference type="Proteomes" id="UP000037023"/>
    </source>
</evidence>
<evidence type="ECO:0000259" key="1">
    <source>
        <dbReference type="Pfam" id="PF13360"/>
    </source>
</evidence>
<accession>A0A0L8JQ25</accession>
<dbReference type="EMBL" id="LGUP01000364">
    <property type="protein sequence ID" value="KOG15742.1"/>
    <property type="molecule type" value="Genomic_DNA"/>
</dbReference>
<reference evidence="2 3" key="1">
    <citation type="submission" date="2015-06" db="EMBL/GenBank/DDBJ databases">
        <authorList>
            <person name="Hoefler B.C."/>
            <person name="Straight P.D."/>
        </authorList>
    </citation>
    <scope>NUCLEOTIDE SEQUENCE [LARGE SCALE GENOMIC DNA]</scope>
    <source>
        <strain evidence="2 3">NRRL 3427</strain>
    </source>
</reference>